<feature type="region of interest" description="Disordered" evidence="1">
    <location>
        <begin position="1"/>
        <end position="35"/>
    </location>
</feature>
<evidence type="ECO:0000313" key="2">
    <source>
        <dbReference type="EMBL" id="KAJ9685511.1"/>
    </source>
</evidence>
<dbReference type="Proteomes" id="UP001168098">
    <property type="component" value="Unassembled WGS sequence"/>
</dbReference>
<keyword evidence="3" id="KW-1185">Reference proteome</keyword>
<reference evidence="2 3" key="1">
    <citation type="journal article" date="2023" name="BMC Biotechnol.">
        <title>Vitis rotundifolia cv Carlos genome sequencing.</title>
        <authorList>
            <person name="Huff M."/>
            <person name="Hulse-Kemp A."/>
            <person name="Scheffler B."/>
            <person name="Youngblood R."/>
            <person name="Simpson S."/>
            <person name="Babiker E."/>
            <person name="Staton M."/>
        </authorList>
    </citation>
    <scope>NUCLEOTIDE SEQUENCE [LARGE SCALE GENOMIC DNA]</scope>
    <source>
        <tissue evidence="2">Leaf</tissue>
    </source>
</reference>
<feature type="region of interest" description="Disordered" evidence="1">
    <location>
        <begin position="404"/>
        <end position="461"/>
    </location>
</feature>
<evidence type="ECO:0000313" key="3">
    <source>
        <dbReference type="Proteomes" id="UP001168098"/>
    </source>
</evidence>
<organism evidence="2 3">
    <name type="scientific">Vitis rotundifolia</name>
    <name type="common">Muscadine grape</name>
    <dbReference type="NCBI Taxonomy" id="103349"/>
    <lineage>
        <taxon>Eukaryota</taxon>
        <taxon>Viridiplantae</taxon>
        <taxon>Streptophyta</taxon>
        <taxon>Embryophyta</taxon>
        <taxon>Tracheophyta</taxon>
        <taxon>Spermatophyta</taxon>
        <taxon>Magnoliopsida</taxon>
        <taxon>eudicotyledons</taxon>
        <taxon>Gunneridae</taxon>
        <taxon>Pentapetalae</taxon>
        <taxon>rosids</taxon>
        <taxon>Vitales</taxon>
        <taxon>Vitaceae</taxon>
        <taxon>Viteae</taxon>
        <taxon>Vitis</taxon>
    </lineage>
</organism>
<proteinExistence type="predicted"/>
<dbReference type="PANTHER" id="PTHR34567:SF9">
    <property type="entry name" value="CONTAINING PROTEIN, PUTATIVE-RELATED"/>
    <property type="match status" value="1"/>
</dbReference>
<dbReference type="AlphaFoldDB" id="A0AA39DIK0"/>
<comment type="caution">
    <text evidence="2">The sequence shown here is derived from an EMBL/GenBank/DDBJ whole genome shotgun (WGS) entry which is preliminary data.</text>
</comment>
<name>A0AA39DIK0_VITRO</name>
<accession>A0AA39DIK0</accession>
<feature type="region of interest" description="Disordered" evidence="1">
    <location>
        <begin position="154"/>
        <end position="176"/>
    </location>
</feature>
<dbReference type="EMBL" id="JARBHA010000013">
    <property type="protein sequence ID" value="KAJ9685511.1"/>
    <property type="molecule type" value="Genomic_DNA"/>
</dbReference>
<feature type="compositionally biased region" description="Basic and acidic residues" evidence="1">
    <location>
        <begin position="420"/>
        <end position="434"/>
    </location>
</feature>
<gene>
    <name evidence="2" type="ORF">PVL29_017524</name>
</gene>
<dbReference type="PANTHER" id="PTHR34567">
    <property type="entry name" value="FK506-BINDING-LIKE PROTEIN"/>
    <property type="match status" value="1"/>
</dbReference>
<sequence length="494" mass="56830">MGNWKRNQRRNYNYESPRSHHTGPPPRPPPHPGLWQNSVPSWEKRFCTTVGIPWGKVVDAKKYIHYHVDVLNWNDSAGEEAFHNAKRRFWAEINGIPCSISQPDPDIYIDDIDWNPYIDPELMRNLDKEFFAPDEREQDCKLGDSNQKTNCPLPGHTAEGYDRNPASGDNPWELNMPKTRKDRAWAWDKWGGCKTELRNLDKTNSQVSGYATEGHYRKPDGGDSPWEYWNVQGVLKDKAQVWNQWGGNINESRNLNGDDNRWKHSCTWASGAVRDDSWRNCEGNSWRMWNEVPKPINQLSNLDNGVDNWNRSCNQANAAQRDNACGGWSQGWNYQNKSRNLDTVDDPWERGCQGAESMGFKQGGDLGNNTWGGNHWDNSIYKQKNVFDGHSPWKYCAFQGTEAAKDRSDSGEKSQGWKQWENHNNEPKKLESRKVSGGWGVWNGGCRKREGSHKNTSSYKCSRVQGDSYQTGHWGRKGRAKKRVNFFNGVDSNE</sequence>
<protein>
    <submittedName>
        <fullName evidence="2">Uncharacterized protein</fullName>
    </submittedName>
</protein>
<evidence type="ECO:0000256" key="1">
    <source>
        <dbReference type="SAM" id="MobiDB-lite"/>
    </source>
</evidence>
<feature type="compositionally biased region" description="Pro residues" evidence="1">
    <location>
        <begin position="23"/>
        <end position="32"/>
    </location>
</feature>